<organism evidence="1 2">
    <name type="scientific">Vigna angularis var. angularis</name>
    <dbReference type="NCBI Taxonomy" id="157739"/>
    <lineage>
        <taxon>Eukaryota</taxon>
        <taxon>Viridiplantae</taxon>
        <taxon>Streptophyta</taxon>
        <taxon>Embryophyta</taxon>
        <taxon>Tracheophyta</taxon>
        <taxon>Spermatophyta</taxon>
        <taxon>Magnoliopsida</taxon>
        <taxon>eudicotyledons</taxon>
        <taxon>Gunneridae</taxon>
        <taxon>Pentapetalae</taxon>
        <taxon>rosids</taxon>
        <taxon>fabids</taxon>
        <taxon>Fabales</taxon>
        <taxon>Fabaceae</taxon>
        <taxon>Papilionoideae</taxon>
        <taxon>50 kb inversion clade</taxon>
        <taxon>NPAAA clade</taxon>
        <taxon>indigoferoid/millettioid clade</taxon>
        <taxon>Phaseoleae</taxon>
        <taxon>Vigna</taxon>
    </lineage>
</organism>
<dbReference type="AlphaFoldDB" id="A0A0S3RC40"/>
<name>A0A0S3RC40_PHAAN</name>
<dbReference type="Gene3D" id="3.20.20.60">
    <property type="entry name" value="Phosphoenolpyruvate-binding domains"/>
    <property type="match status" value="1"/>
</dbReference>
<dbReference type="EMBL" id="AP015035">
    <property type="protein sequence ID" value="BAT77951.1"/>
    <property type="molecule type" value="Genomic_DNA"/>
</dbReference>
<sequence length="120" mass="12923">MRAPLHHKHHQGTATLADTTAYSRNLVTPLLLKSLRLTFTSPSMAPSLSQVRESQHHDTYDGSPSSLARVSISVAVVRSTRESAIPIFTDTDNGYGNTISVERTVKGFISAALAFACANP</sequence>
<dbReference type="SUPFAM" id="SSF51621">
    <property type="entry name" value="Phosphoenolpyruvate/pyruvate domain"/>
    <property type="match status" value="1"/>
</dbReference>
<dbReference type="InterPro" id="IPR040442">
    <property type="entry name" value="Pyrv_kinase-like_dom_sf"/>
</dbReference>
<reference evidence="1 2" key="1">
    <citation type="journal article" date="2015" name="Sci. Rep.">
        <title>The power of single molecule real-time sequencing technology in the de novo assembly of a eukaryotic genome.</title>
        <authorList>
            <person name="Sakai H."/>
            <person name="Naito K."/>
            <person name="Ogiso-Tanaka E."/>
            <person name="Takahashi Y."/>
            <person name="Iseki K."/>
            <person name="Muto C."/>
            <person name="Satou K."/>
            <person name="Teruya K."/>
            <person name="Shiroma A."/>
            <person name="Shimoji M."/>
            <person name="Hirano T."/>
            <person name="Itoh T."/>
            <person name="Kaga A."/>
            <person name="Tomooka N."/>
        </authorList>
    </citation>
    <scope>NUCLEOTIDE SEQUENCE [LARGE SCALE GENOMIC DNA]</scope>
    <source>
        <strain evidence="2">cv. Shumari</strain>
    </source>
</reference>
<dbReference type="Proteomes" id="UP000291084">
    <property type="component" value="Chromosome 2"/>
</dbReference>
<accession>A0A0S3RC40</accession>
<dbReference type="GO" id="GO:0003824">
    <property type="term" value="F:catalytic activity"/>
    <property type="evidence" value="ECO:0007669"/>
    <property type="project" value="InterPro"/>
</dbReference>
<proteinExistence type="predicted"/>
<gene>
    <name evidence="1" type="primary">Vigan.02G056800</name>
    <name evidence="1" type="ORF">VIGAN_02056800</name>
</gene>
<protein>
    <submittedName>
        <fullName evidence="1">Uncharacterized protein</fullName>
    </submittedName>
</protein>
<evidence type="ECO:0000313" key="2">
    <source>
        <dbReference type="Proteomes" id="UP000291084"/>
    </source>
</evidence>
<dbReference type="InterPro" id="IPR015813">
    <property type="entry name" value="Pyrv/PenolPyrv_kinase-like_dom"/>
</dbReference>
<evidence type="ECO:0000313" key="1">
    <source>
        <dbReference type="EMBL" id="BAT77951.1"/>
    </source>
</evidence>
<keyword evidence="2" id="KW-1185">Reference proteome</keyword>